<dbReference type="RefSeq" id="WP_377126478.1">
    <property type="nucleotide sequence ID" value="NZ_JBHRSD010000029.1"/>
</dbReference>
<sequence>MNKAAIIQAKIAYLSGHQPSDLDPDMQAYVDGDAELSKELEFITAFWQVTAAGMDERPSAQLDARFYQMLEQAHVAQTASHEQQAAPVKQKAGLMARLRLNVLPTPVIQLAALGVVFGLGYGVGQPEPQASSIAALQQQVQTLSNRMALNMLAQNSASERLGGVSFGQSYLEQDPDLSAAMLALLNTDPSTSVRLAVVESLNSTARVMAIESALLESLVQQPHPLVQLALIKKLQRFGSSDISAALQNLRKSEQLSDEAIHYLQLISQQHVI</sequence>
<proteinExistence type="predicted"/>
<accession>A0ABV7CN87</accession>
<dbReference type="InterPro" id="IPR016024">
    <property type="entry name" value="ARM-type_fold"/>
</dbReference>
<evidence type="ECO:0000313" key="2">
    <source>
        <dbReference type="Proteomes" id="UP001595453"/>
    </source>
</evidence>
<keyword evidence="2" id="KW-1185">Reference proteome</keyword>
<reference evidence="2" key="1">
    <citation type="journal article" date="2019" name="Int. J. Syst. Evol. Microbiol.">
        <title>The Global Catalogue of Microorganisms (GCM) 10K type strain sequencing project: providing services to taxonomists for standard genome sequencing and annotation.</title>
        <authorList>
            <consortium name="The Broad Institute Genomics Platform"/>
            <consortium name="The Broad Institute Genome Sequencing Center for Infectious Disease"/>
            <person name="Wu L."/>
            <person name="Ma J."/>
        </authorList>
    </citation>
    <scope>NUCLEOTIDE SEQUENCE [LARGE SCALE GENOMIC DNA]</scope>
    <source>
        <strain evidence="2">KCTC 42730</strain>
    </source>
</reference>
<dbReference type="Proteomes" id="UP001595453">
    <property type="component" value="Unassembled WGS sequence"/>
</dbReference>
<protein>
    <submittedName>
        <fullName evidence="1">HEAT repeat domain-containing protein</fullName>
    </submittedName>
</protein>
<gene>
    <name evidence="1" type="ORF">ACFOEE_15975</name>
</gene>
<dbReference type="EMBL" id="JBHRSD010000029">
    <property type="protein sequence ID" value="MFC3034011.1"/>
    <property type="molecule type" value="Genomic_DNA"/>
</dbReference>
<organism evidence="1 2">
    <name type="scientific">Pseudoalteromonas fenneropenaei</name>
    <dbReference type="NCBI Taxonomy" id="1737459"/>
    <lineage>
        <taxon>Bacteria</taxon>
        <taxon>Pseudomonadati</taxon>
        <taxon>Pseudomonadota</taxon>
        <taxon>Gammaproteobacteria</taxon>
        <taxon>Alteromonadales</taxon>
        <taxon>Pseudoalteromonadaceae</taxon>
        <taxon>Pseudoalteromonas</taxon>
    </lineage>
</organism>
<dbReference type="InterPro" id="IPR011989">
    <property type="entry name" value="ARM-like"/>
</dbReference>
<dbReference type="Gene3D" id="1.25.10.10">
    <property type="entry name" value="Leucine-rich Repeat Variant"/>
    <property type="match status" value="1"/>
</dbReference>
<name>A0ABV7CN87_9GAMM</name>
<dbReference type="SUPFAM" id="SSF48371">
    <property type="entry name" value="ARM repeat"/>
    <property type="match status" value="1"/>
</dbReference>
<comment type="caution">
    <text evidence="1">The sequence shown here is derived from an EMBL/GenBank/DDBJ whole genome shotgun (WGS) entry which is preliminary data.</text>
</comment>
<evidence type="ECO:0000313" key="1">
    <source>
        <dbReference type="EMBL" id="MFC3034011.1"/>
    </source>
</evidence>